<comment type="caution">
    <text evidence="1">The sequence shown here is derived from an EMBL/GenBank/DDBJ whole genome shotgun (WGS) entry which is preliminary data.</text>
</comment>
<dbReference type="RefSeq" id="WP_185127632.1">
    <property type="nucleotide sequence ID" value="NZ_JACJVO010000003.1"/>
</dbReference>
<name>A0A7X0SHA9_9BACL</name>
<evidence type="ECO:0000313" key="2">
    <source>
        <dbReference type="Proteomes" id="UP000564644"/>
    </source>
</evidence>
<dbReference type="AlphaFoldDB" id="A0A7X0SHA9"/>
<keyword evidence="2" id="KW-1185">Reference proteome</keyword>
<dbReference type="InterPro" id="IPR032720">
    <property type="entry name" value="Cys_rich_CWC"/>
</dbReference>
<sequence>MTLRTNSEPDNVVDPALCPLCGQANGCALTAGRTIDHCWCVQTLIPKELLERIPPERRRRVCVCADCAARG</sequence>
<evidence type="ECO:0000313" key="1">
    <source>
        <dbReference type="EMBL" id="MBB6729972.1"/>
    </source>
</evidence>
<dbReference type="Pfam" id="PF14375">
    <property type="entry name" value="Cys_rich_CWC"/>
    <property type="match status" value="1"/>
</dbReference>
<gene>
    <name evidence="1" type="ORF">H7C18_03595</name>
</gene>
<reference evidence="1 2" key="1">
    <citation type="submission" date="2020-08" db="EMBL/GenBank/DDBJ databases">
        <title>Cohnella phylogeny.</title>
        <authorList>
            <person name="Dunlap C."/>
        </authorList>
    </citation>
    <scope>NUCLEOTIDE SEQUENCE [LARGE SCALE GENOMIC DNA]</scope>
    <source>
        <strain evidence="1 2">CBP 2801</strain>
    </source>
</reference>
<organism evidence="1 2">
    <name type="scientific">Cohnella zeiphila</name>
    <dbReference type="NCBI Taxonomy" id="2761120"/>
    <lineage>
        <taxon>Bacteria</taxon>
        <taxon>Bacillati</taxon>
        <taxon>Bacillota</taxon>
        <taxon>Bacilli</taxon>
        <taxon>Bacillales</taxon>
        <taxon>Paenibacillaceae</taxon>
        <taxon>Cohnella</taxon>
    </lineage>
</organism>
<dbReference type="Proteomes" id="UP000564644">
    <property type="component" value="Unassembled WGS sequence"/>
</dbReference>
<accession>A0A7X0SHA9</accession>
<proteinExistence type="predicted"/>
<protein>
    <submittedName>
        <fullName evidence="1">Cysteine-rich CWC family protein</fullName>
    </submittedName>
</protein>
<dbReference type="EMBL" id="JACJVO010000003">
    <property type="protein sequence ID" value="MBB6729972.1"/>
    <property type="molecule type" value="Genomic_DNA"/>
</dbReference>